<proteinExistence type="predicted"/>
<evidence type="ECO:0000256" key="1">
    <source>
        <dbReference type="SAM" id="MobiDB-lite"/>
    </source>
</evidence>
<protein>
    <submittedName>
        <fullName evidence="2">Uncharacterized protein</fullName>
    </submittedName>
</protein>
<feature type="compositionally biased region" description="Basic residues" evidence="1">
    <location>
        <begin position="39"/>
        <end position="76"/>
    </location>
</feature>
<accession>A0A4V5PNF3</accession>
<dbReference type="Proteomes" id="UP000309215">
    <property type="component" value="Unassembled WGS sequence"/>
</dbReference>
<keyword evidence="3" id="KW-1185">Reference proteome</keyword>
<reference evidence="2 3" key="1">
    <citation type="submission" date="2019-04" db="EMBL/GenBank/DDBJ databases">
        <authorList>
            <person name="Li Y."/>
            <person name="Wang J."/>
        </authorList>
    </citation>
    <scope>NUCLEOTIDE SEQUENCE [LARGE SCALE GENOMIC DNA]</scope>
    <source>
        <strain evidence="2 3">DSM 14668</strain>
    </source>
</reference>
<gene>
    <name evidence="2" type="ORF">E8A74_35875</name>
</gene>
<sequence length="76" mass="8885">MATTLLAPDPSCRTTTRLSTSGRRLPSSSRRPGPSPARLRPRPWRSPRVRLCRKLQRPRSRRGSWRCRRRPRARTP</sequence>
<name>A0A4V5PNF3_9BACT</name>
<feature type="compositionally biased region" description="Low complexity" evidence="1">
    <location>
        <begin position="10"/>
        <end position="38"/>
    </location>
</feature>
<evidence type="ECO:0000313" key="2">
    <source>
        <dbReference type="EMBL" id="TKC99968.1"/>
    </source>
</evidence>
<dbReference type="AlphaFoldDB" id="A0A4V5PNF3"/>
<organism evidence="2 3">
    <name type="scientific">Polyangium fumosum</name>
    <dbReference type="NCBI Taxonomy" id="889272"/>
    <lineage>
        <taxon>Bacteria</taxon>
        <taxon>Pseudomonadati</taxon>
        <taxon>Myxococcota</taxon>
        <taxon>Polyangia</taxon>
        <taxon>Polyangiales</taxon>
        <taxon>Polyangiaceae</taxon>
        <taxon>Polyangium</taxon>
    </lineage>
</organism>
<feature type="region of interest" description="Disordered" evidence="1">
    <location>
        <begin position="1"/>
        <end position="76"/>
    </location>
</feature>
<comment type="caution">
    <text evidence="2">The sequence shown here is derived from an EMBL/GenBank/DDBJ whole genome shotgun (WGS) entry which is preliminary data.</text>
</comment>
<evidence type="ECO:0000313" key="3">
    <source>
        <dbReference type="Proteomes" id="UP000309215"/>
    </source>
</evidence>
<dbReference type="EMBL" id="SSMQ01000051">
    <property type="protein sequence ID" value="TKC99968.1"/>
    <property type="molecule type" value="Genomic_DNA"/>
</dbReference>